<keyword evidence="3" id="KW-1185">Reference proteome</keyword>
<evidence type="ECO:0000313" key="2">
    <source>
        <dbReference type="EMBL" id="RKG35830.1"/>
    </source>
</evidence>
<comment type="caution">
    <text evidence="2">The sequence shown here is derived from an EMBL/GenBank/DDBJ whole genome shotgun (WGS) entry which is preliminary data.</text>
</comment>
<organism evidence="2 3">
    <name type="scientific">Acinetobacter guerrae</name>
    <dbReference type="NCBI Taxonomy" id="1843371"/>
    <lineage>
        <taxon>Bacteria</taxon>
        <taxon>Pseudomonadati</taxon>
        <taxon>Pseudomonadota</taxon>
        <taxon>Gammaproteobacteria</taxon>
        <taxon>Moraxellales</taxon>
        <taxon>Moraxellaceae</taxon>
        <taxon>Acinetobacter</taxon>
    </lineage>
</organism>
<dbReference type="Pfam" id="PF04168">
    <property type="entry name" value="Alpha-E"/>
    <property type="match status" value="1"/>
</dbReference>
<dbReference type="InterPro" id="IPR007296">
    <property type="entry name" value="DUF403"/>
</dbReference>
<dbReference type="RefSeq" id="WP_120369024.1">
    <property type="nucleotide sequence ID" value="NZ_RAXU01000002.1"/>
</dbReference>
<reference evidence="2 3" key="1">
    <citation type="submission" date="2018-09" db="EMBL/GenBank/DDBJ databases">
        <title>The draft genome of Acinetobacter spp. strains.</title>
        <authorList>
            <person name="Qin J."/>
            <person name="Feng Y."/>
            <person name="Zong Z."/>
        </authorList>
    </citation>
    <scope>NUCLEOTIDE SEQUENCE [LARGE SCALE GENOMIC DNA]</scope>
    <source>
        <strain evidence="2 3">WCHAc060096</strain>
    </source>
</reference>
<accession>A0A3A8EYK5</accession>
<gene>
    <name evidence="2" type="ORF">D7V21_02895</name>
</gene>
<feature type="domain" description="DUF403" evidence="1">
    <location>
        <begin position="3"/>
        <end position="150"/>
    </location>
</feature>
<dbReference type="EMBL" id="RAXU01000002">
    <property type="protein sequence ID" value="RKG35830.1"/>
    <property type="molecule type" value="Genomic_DNA"/>
</dbReference>
<evidence type="ECO:0000313" key="3">
    <source>
        <dbReference type="Proteomes" id="UP000269001"/>
    </source>
</evidence>
<proteinExistence type="predicted"/>
<dbReference type="Proteomes" id="UP000269001">
    <property type="component" value="Unassembled WGS sequence"/>
</dbReference>
<name>A0A3A8EYK5_9GAMM</name>
<sequence>MILLSSNAQHIYWLGRYLMRINFFCSRIPFTQDQAAIEFCHAFCLPAYDAASLNELALDTEQPYSLMKQFSHASDNIHELRAVLPAKAYAELNALIRNAGEQSGYICNVVQECNEILEAETDTDILLFFGLGQKIEQLDATLRFKQNPESLLDELDKTVLALKNYGWLTLETAWLDLKHQPDLMSFYHFHDQLQLMFEAPV</sequence>
<protein>
    <recommendedName>
        <fullName evidence="1">DUF403 domain-containing protein</fullName>
    </recommendedName>
</protein>
<evidence type="ECO:0000259" key="1">
    <source>
        <dbReference type="Pfam" id="PF04168"/>
    </source>
</evidence>
<dbReference type="AlphaFoldDB" id="A0A3A8EYK5"/>